<reference evidence="2 3" key="1">
    <citation type="submission" date="2019-08" db="EMBL/GenBank/DDBJ databases">
        <title>Bacillus genomes from the desert of Cuatro Cienegas, Coahuila.</title>
        <authorList>
            <person name="Olmedo-Alvarez G."/>
        </authorList>
    </citation>
    <scope>NUCLEOTIDE SEQUENCE [LARGE SCALE GENOMIC DNA]</scope>
    <source>
        <strain evidence="2 3">CH446_14T</strain>
    </source>
</reference>
<proteinExistence type="predicted"/>
<organism evidence="2 3">
    <name type="scientific">Bacillus infantis</name>
    <dbReference type="NCBI Taxonomy" id="324767"/>
    <lineage>
        <taxon>Bacteria</taxon>
        <taxon>Bacillati</taxon>
        <taxon>Bacillota</taxon>
        <taxon>Bacilli</taxon>
        <taxon>Bacillales</taxon>
        <taxon>Bacillaceae</taxon>
        <taxon>Bacillus</taxon>
    </lineage>
</organism>
<accession>A0A5D4R1V0</accession>
<evidence type="ECO:0000313" key="2">
    <source>
        <dbReference type="EMBL" id="TYS45333.1"/>
    </source>
</evidence>
<evidence type="ECO:0000313" key="3">
    <source>
        <dbReference type="Proteomes" id="UP000322139"/>
    </source>
</evidence>
<sequence length="76" mass="8317">MEGTQTPVGDSGNVETPQRASARRLNSAPRKAKCLERKLTTNGKADTFSQKKQAKKIKYSTNSPLNDKLTGIHTIC</sequence>
<dbReference type="EMBL" id="VTER01000011">
    <property type="protein sequence ID" value="TYS45333.1"/>
    <property type="molecule type" value="Genomic_DNA"/>
</dbReference>
<feature type="region of interest" description="Disordered" evidence="1">
    <location>
        <begin position="1"/>
        <end position="31"/>
    </location>
</feature>
<gene>
    <name evidence="2" type="ORF">FZD51_19715</name>
</gene>
<name>A0A5D4R1V0_9BACI</name>
<dbReference type="AlphaFoldDB" id="A0A5D4R1V0"/>
<comment type="caution">
    <text evidence="2">The sequence shown here is derived from an EMBL/GenBank/DDBJ whole genome shotgun (WGS) entry which is preliminary data.</text>
</comment>
<feature type="compositionally biased region" description="Polar residues" evidence="1">
    <location>
        <begin position="1"/>
        <end position="19"/>
    </location>
</feature>
<evidence type="ECO:0000256" key="1">
    <source>
        <dbReference type="SAM" id="MobiDB-lite"/>
    </source>
</evidence>
<protein>
    <submittedName>
        <fullName evidence="2">Uncharacterized protein</fullName>
    </submittedName>
</protein>
<dbReference type="Proteomes" id="UP000322139">
    <property type="component" value="Unassembled WGS sequence"/>
</dbReference>